<reference evidence="4 5" key="1">
    <citation type="submission" date="2019-01" db="EMBL/GenBank/DDBJ databases">
        <title>A chromosome-scale genome assembly of the yellow perch, Perca flavescens.</title>
        <authorList>
            <person name="Feron R."/>
            <person name="Morvezen R."/>
            <person name="Bestin A."/>
            <person name="Haffray P."/>
            <person name="Klopp C."/>
            <person name="Zahm M."/>
            <person name="Cabau C."/>
            <person name="Roques C."/>
            <person name="Donnadieu C."/>
            <person name="Bouchez O."/>
            <person name="Christie M."/>
            <person name="Larson W."/>
            <person name="Guiguen Y."/>
        </authorList>
    </citation>
    <scope>NUCLEOTIDE SEQUENCE [LARGE SCALE GENOMIC DNA]</scope>
    <source>
        <strain evidence="4">YP-PL-M2</strain>
        <tissue evidence="4">Blood</tissue>
    </source>
</reference>
<comment type="similarity">
    <text evidence="1">Belongs to the SPATA2 family.</text>
</comment>
<evidence type="ECO:0000256" key="2">
    <source>
        <dbReference type="SAM" id="MobiDB-lite"/>
    </source>
</evidence>
<gene>
    <name evidence="4" type="ORF">EPR50_G00082580</name>
</gene>
<evidence type="ECO:0000256" key="1">
    <source>
        <dbReference type="ARBA" id="ARBA00038142"/>
    </source>
</evidence>
<dbReference type="EMBL" id="SCKG01000008">
    <property type="protein sequence ID" value="TDH09052.1"/>
    <property type="molecule type" value="Genomic_DNA"/>
</dbReference>
<dbReference type="InterPro" id="IPR036339">
    <property type="entry name" value="PUB-like_dom_sf"/>
</dbReference>
<dbReference type="AlphaFoldDB" id="A0A484D1F5"/>
<comment type="caution">
    <text evidence="4">The sequence shown here is derived from an EMBL/GenBank/DDBJ whole genome shotgun (WGS) entry which is preliminary data.</text>
</comment>
<organism evidence="4 5">
    <name type="scientific">Perca flavescens</name>
    <name type="common">American yellow perch</name>
    <name type="synonym">Morone flavescens</name>
    <dbReference type="NCBI Taxonomy" id="8167"/>
    <lineage>
        <taxon>Eukaryota</taxon>
        <taxon>Metazoa</taxon>
        <taxon>Chordata</taxon>
        <taxon>Craniata</taxon>
        <taxon>Vertebrata</taxon>
        <taxon>Euteleostomi</taxon>
        <taxon>Actinopterygii</taxon>
        <taxon>Neopterygii</taxon>
        <taxon>Teleostei</taxon>
        <taxon>Neoteleostei</taxon>
        <taxon>Acanthomorphata</taxon>
        <taxon>Eupercaria</taxon>
        <taxon>Perciformes</taxon>
        <taxon>Percoidei</taxon>
        <taxon>Percidae</taxon>
        <taxon>Percinae</taxon>
        <taxon>Perca</taxon>
    </lineage>
</organism>
<keyword evidence="5" id="KW-1185">Reference proteome</keyword>
<dbReference type="GO" id="GO:0005737">
    <property type="term" value="C:cytoplasm"/>
    <property type="evidence" value="ECO:0007669"/>
    <property type="project" value="TreeGrafter"/>
</dbReference>
<dbReference type="Pfam" id="PF21388">
    <property type="entry name" value="SPATA2_PUB-like"/>
    <property type="match status" value="1"/>
</dbReference>
<protein>
    <recommendedName>
        <fullName evidence="3">Spermatogenesis-associated protein 2 PUB-like domain-containing protein</fullName>
    </recommendedName>
</protein>
<feature type="compositionally biased region" description="Basic and acidic residues" evidence="2">
    <location>
        <begin position="334"/>
        <end position="343"/>
    </location>
</feature>
<name>A0A484D1F5_PERFV</name>
<evidence type="ECO:0000313" key="4">
    <source>
        <dbReference type="EMBL" id="TDH09052.1"/>
    </source>
</evidence>
<feature type="region of interest" description="Disordered" evidence="2">
    <location>
        <begin position="249"/>
        <end position="290"/>
    </location>
</feature>
<dbReference type="PANTHER" id="PTHR15326:SF7">
    <property type="entry name" value="SPERMATOGENESIS-ASSOCIATED PROTEIN 2-LIKE PROTEIN"/>
    <property type="match status" value="1"/>
</dbReference>
<dbReference type="Gene3D" id="1.20.58.2190">
    <property type="match status" value="1"/>
</dbReference>
<dbReference type="SUPFAM" id="SSF143503">
    <property type="entry name" value="PUG domain-like"/>
    <property type="match status" value="1"/>
</dbReference>
<accession>A0A484D1F5</accession>
<feature type="domain" description="Spermatogenesis-associated protein 2 PUB-like" evidence="3">
    <location>
        <begin position="87"/>
        <end position="212"/>
    </location>
</feature>
<evidence type="ECO:0000259" key="3">
    <source>
        <dbReference type="Pfam" id="PF21388"/>
    </source>
</evidence>
<dbReference type="STRING" id="8167.A0A484D1F5"/>
<sequence length="556" mass="60878">MSASRHRARDLLATYDHSLEQQIVGRGSNLACRDEELWKQVEGLLKDGDAQETHCLGLDPLSVMEESLTAAASTTAASAGPARARGGLQGLAKAFEVLEQAALNLYLGPWRDEYKVVKMYSGMFTHYIKPVLSMPQIEKLFGLLGYQPSSSRHEQLRLPSARVSSASLEKLLGLSCAFFLARCECRLLQTALGKHVGEAQWELSVVRERRRGNGVQVALDNTKKTLDVNQPLMEPFDGEVDLYTDEHVNGGRREPVVNDDESPRSLTWVTPSSASPSAAKTHSNGVRSLSSSSSALSARDNVCISTLNCQLTKTTPLESVITRSSSASGRQSRRSWEESRFDEADSQSRSLQGEAMGLCGSEAEANHLCSCLQSSLRCPPSVCVECKALHNITCALFQRCYIEGHCILPYPDNTTEEMKELLPQDGSLRVSDMSASPTLTSSSAAMSSLSLRDDPKSIIPSHHPISYHGCCDLAQLDPQVLCLSCGVFHSGSCREIDFCQNHHKIKPLGVCSCGRACFRKPLVLCRYCGNEYCSDCWYRNPVVCTCGQTFDQSSSV</sequence>
<proteinExistence type="inferred from homology"/>
<dbReference type="PANTHER" id="PTHR15326">
    <property type="entry name" value="SPERMATOGENESIS-ASSOCIATED PROTEIN 2/TAMOZHENNIC"/>
    <property type="match status" value="1"/>
</dbReference>
<dbReference type="Proteomes" id="UP000295070">
    <property type="component" value="Chromosome 8"/>
</dbReference>
<feature type="region of interest" description="Disordered" evidence="2">
    <location>
        <begin position="320"/>
        <end position="349"/>
    </location>
</feature>
<evidence type="ECO:0000313" key="5">
    <source>
        <dbReference type="Proteomes" id="UP000295070"/>
    </source>
</evidence>
<dbReference type="InterPro" id="IPR048839">
    <property type="entry name" value="SPATA2_PUB-like"/>
</dbReference>